<name>A0A9P4NHT4_9PEZI</name>
<reference evidence="1" key="1">
    <citation type="journal article" date="2020" name="Stud. Mycol.">
        <title>101 Dothideomycetes genomes: a test case for predicting lifestyles and emergence of pathogens.</title>
        <authorList>
            <person name="Haridas S."/>
            <person name="Albert R."/>
            <person name="Binder M."/>
            <person name="Bloem J."/>
            <person name="Labutti K."/>
            <person name="Salamov A."/>
            <person name="Andreopoulos B."/>
            <person name="Baker S."/>
            <person name="Barry K."/>
            <person name="Bills G."/>
            <person name="Bluhm B."/>
            <person name="Cannon C."/>
            <person name="Castanera R."/>
            <person name="Culley D."/>
            <person name="Daum C."/>
            <person name="Ezra D."/>
            <person name="Gonzalez J."/>
            <person name="Henrissat B."/>
            <person name="Kuo A."/>
            <person name="Liang C."/>
            <person name="Lipzen A."/>
            <person name="Lutzoni F."/>
            <person name="Magnuson J."/>
            <person name="Mondo S."/>
            <person name="Nolan M."/>
            <person name="Ohm R."/>
            <person name="Pangilinan J."/>
            <person name="Park H.-J."/>
            <person name="Ramirez L."/>
            <person name="Alfaro M."/>
            <person name="Sun H."/>
            <person name="Tritt A."/>
            <person name="Yoshinaga Y."/>
            <person name="Zwiers L.-H."/>
            <person name="Turgeon B."/>
            <person name="Goodwin S."/>
            <person name="Spatafora J."/>
            <person name="Crous P."/>
            <person name="Grigoriev I."/>
        </authorList>
    </citation>
    <scope>NUCLEOTIDE SEQUENCE</scope>
    <source>
        <strain evidence="1">CBS 130266</strain>
    </source>
</reference>
<keyword evidence="2" id="KW-1185">Reference proteome</keyword>
<dbReference type="Proteomes" id="UP000800235">
    <property type="component" value="Unassembled WGS sequence"/>
</dbReference>
<comment type="caution">
    <text evidence="1">The sequence shown here is derived from an EMBL/GenBank/DDBJ whole genome shotgun (WGS) entry which is preliminary data.</text>
</comment>
<proteinExistence type="predicted"/>
<protein>
    <submittedName>
        <fullName evidence="1">Uncharacterized protein</fullName>
    </submittedName>
</protein>
<sequence>MMKLREFGSQLQSFQAHAINSLRVNVIPFPGSLEDRHDLLFMRPSHISLVTSFIGFWHLSLNVVDVDKNPYISPDQMLRFMLQDRTSALAIFRRWPLKMVEITLQGLDVGFGATAEREAWTELGAKNILKPWNEAEFQATAGEYVAGFKGDLQLLQRQREIVGARGQDCEPLVDIALEIKGVLKNYEEVIKASLALEEEGHLDNQAVEMYRNVEAKWLGRCLLGV</sequence>
<accession>A0A9P4NHT4</accession>
<evidence type="ECO:0000313" key="2">
    <source>
        <dbReference type="Proteomes" id="UP000800235"/>
    </source>
</evidence>
<gene>
    <name evidence="1" type="ORF">EJ08DRAFT_485473</name>
</gene>
<evidence type="ECO:0000313" key="1">
    <source>
        <dbReference type="EMBL" id="KAF2422141.1"/>
    </source>
</evidence>
<dbReference type="AlphaFoldDB" id="A0A9P4NHT4"/>
<organism evidence="1 2">
    <name type="scientific">Tothia fuscella</name>
    <dbReference type="NCBI Taxonomy" id="1048955"/>
    <lineage>
        <taxon>Eukaryota</taxon>
        <taxon>Fungi</taxon>
        <taxon>Dikarya</taxon>
        <taxon>Ascomycota</taxon>
        <taxon>Pezizomycotina</taxon>
        <taxon>Dothideomycetes</taxon>
        <taxon>Pleosporomycetidae</taxon>
        <taxon>Venturiales</taxon>
        <taxon>Cylindrosympodiaceae</taxon>
        <taxon>Tothia</taxon>
    </lineage>
</organism>
<dbReference type="EMBL" id="MU007093">
    <property type="protein sequence ID" value="KAF2422141.1"/>
    <property type="molecule type" value="Genomic_DNA"/>
</dbReference>